<dbReference type="Proteomes" id="UP000095767">
    <property type="component" value="Unassembled WGS sequence"/>
</dbReference>
<sequence>MLNSYCAVRTDDTCVADANTAADSRTSTGRPLRVSFGRAPPPASSFVYYDFPDSAPCENDDEWRIDVVAAHGDSVLLEMRHRHSRSGSEDNHFLYRAGAARARPPSLDLLPARDFLTKSEQVLAPYIHPPIRPSLHSGNTGLLRRGDDDALLVQLQLMYDRTLRQEMAEFSVLRVGTSQWELMEPVPIVDDEDDKAGELLQLSWCTNTAIPVGDRFLCFVGYKSGFFLCDMADEASPKVRYVRMPPVSRCSDDDDDDDDRSPMKFSQNMGAAGDNAVRFVSIDPHCCCGGPGRSTCARSRYAFTINTWTMNLSMDEPLAWVKDGEIDCEELWALSGYEGLPRTNLQCPLVSLDNPNVVCFLVSNYDLVSYKDYKVWMIQLDIKTKTLLSVVQQFTNDPWRAYYHLPAKLQW</sequence>
<organism evidence="2 3">
    <name type="scientific">Dichanthelium oligosanthes</name>
    <dbReference type="NCBI Taxonomy" id="888268"/>
    <lineage>
        <taxon>Eukaryota</taxon>
        <taxon>Viridiplantae</taxon>
        <taxon>Streptophyta</taxon>
        <taxon>Embryophyta</taxon>
        <taxon>Tracheophyta</taxon>
        <taxon>Spermatophyta</taxon>
        <taxon>Magnoliopsida</taxon>
        <taxon>Liliopsida</taxon>
        <taxon>Poales</taxon>
        <taxon>Poaceae</taxon>
        <taxon>PACMAD clade</taxon>
        <taxon>Panicoideae</taxon>
        <taxon>Panicodae</taxon>
        <taxon>Paniceae</taxon>
        <taxon>Dichantheliinae</taxon>
        <taxon>Dichanthelium</taxon>
    </lineage>
</organism>
<dbReference type="AlphaFoldDB" id="A0A1E5UUV6"/>
<protein>
    <recommendedName>
        <fullName evidence="1">DUF1618 domain-containing protein</fullName>
    </recommendedName>
</protein>
<dbReference type="Pfam" id="PF07762">
    <property type="entry name" value="DUF1618"/>
    <property type="match status" value="1"/>
</dbReference>
<accession>A0A1E5UUV6</accession>
<dbReference type="EMBL" id="LWDX02062580">
    <property type="protein sequence ID" value="OEL16598.1"/>
    <property type="molecule type" value="Genomic_DNA"/>
</dbReference>
<proteinExistence type="predicted"/>
<reference evidence="2 3" key="1">
    <citation type="submission" date="2016-09" db="EMBL/GenBank/DDBJ databases">
        <title>The draft genome of Dichanthelium oligosanthes: A C3 panicoid grass species.</title>
        <authorList>
            <person name="Studer A.J."/>
            <person name="Schnable J.C."/>
            <person name="Brutnell T.P."/>
        </authorList>
    </citation>
    <scope>NUCLEOTIDE SEQUENCE [LARGE SCALE GENOMIC DNA]</scope>
    <source>
        <strain evidence="3">cv. Kellogg 1175</strain>
        <tissue evidence="2">Leaf</tissue>
    </source>
</reference>
<evidence type="ECO:0000313" key="3">
    <source>
        <dbReference type="Proteomes" id="UP000095767"/>
    </source>
</evidence>
<evidence type="ECO:0000259" key="1">
    <source>
        <dbReference type="Pfam" id="PF07762"/>
    </source>
</evidence>
<dbReference type="InterPro" id="IPR011676">
    <property type="entry name" value="DUF1618"/>
</dbReference>
<feature type="domain" description="DUF1618" evidence="1">
    <location>
        <begin position="221"/>
        <end position="359"/>
    </location>
</feature>
<dbReference type="OrthoDB" id="687690at2759"/>
<dbReference type="PANTHER" id="PTHR33074">
    <property type="entry name" value="EXPRESSED PROTEIN-RELATED"/>
    <property type="match status" value="1"/>
</dbReference>
<evidence type="ECO:0000313" key="2">
    <source>
        <dbReference type="EMBL" id="OEL16598.1"/>
    </source>
</evidence>
<keyword evidence="3" id="KW-1185">Reference proteome</keyword>
<comment type="caution">
    <text evidence="2">The sequence shown here is derived from an EMBL/GenBank/DDBJ whole genome shotgun (WGS) entry which is preliminary data.</text>
</comment>
<gene>
    <name evidence="2" type="ORF">BAE44_0022383</name>
</gene>
<dbReference type="PANTHER" id="PTHR33074:SF76">
    <property type="entry name" value="OS11G0569701 PROTEIN"/>
    <property type="match status" value="1"/>
</dbReference>
<name>A0A1E5UUV6_9POAL</name>